<name>A0A6J4VAM6_9BACT</name>
<feature type="domain" description="Major facilitator superfamily (MFS) profile" evidence="9">
    <location>
        <begin position="34"/>
        <end position="234"/>
    </location>
</feature>
<reference evidence="10" key="1">
    <citation type="submission" date="2020-02" db="EMBL/GenBank/DDBJ databases">
        <authorList>
            <person name="Meier V. D."/>
        </authorList>
    </citation>
    <scope>NUCLEOTIDE SEQUENCE</scope>
    <source>
        <strain evidence="10">AVDCRST_MAG87</strain>
    </source>
</reference>
<dbReference type="EMBL" id="CADCWJ010000579">
    <property type="protein sequence ID" value="CAA9573479.1"/>
    <property type="molecule type" value="Genomic_DNA"/>
</dbReference>
<comment type="subcellular location">
    <subcellularLocation>
        <location evidence="1">Cell membrane</location>
        <topology evidence="1">Multi-pass membrane protein</topology>
    </subcellularLocation>
</comment>
<feature type="region of interest" description="Disordered" evidence="7">
    <location>
        <begin position="1"/>
        <end position="22"/>
    </location>
</feature>
<sequence length="234" mass="24387">MTVTARETHRTPETRPEHDPPAGGIMHSVRVYPAFRLLMLGTLASSTAFWMYQVAVGWLALQLTDSAFFVAMVGFAGGIPLLLLSLPAGVIIDRFDRRNVLLLAQLGAVVIATLLAFLVGSGLIGRVSMLALVATYGTAMSFVFPTRTTIVPSLVERRDMANAVALNSASQNATRVVGPSLAGVLIGLLGVAETFAVAAALQAMALVTTARLPPQVPGASSKGGTGWSSLTVGL</sequence>
<gene>
    <name evidence="10" type="ORF">AVDCRST_MAG87-2658</name>
</gene>
<evidence type="ECO:0000256" key="2">
    <source>
        <dbReference type="ARBA" id="ARBA00022448"/>
    </source>
</evidence>
<dbReference type="CDD" id="cd06173">
    <property type="entry name" value="MFS_MefA_like"/>
    <property type="match status" value="1"/>
</dbReference>
<evidence type="ECO:0000313" key="10">
    <source>
        <dbReference type="EMBL" id="CAA9573479.1"/>
    </source>
</evidence>
<dbReference type="GO" id="GO:0022857">
    <property type="term" value="F:transmembrane transporter activity"/>
    <property type="evidence" value="ECO:0007669"/>
    <property type="project" value="InterPro"/>
</dbReference>
<dbReference type="InterPro" id="IPR020846">
    <property type="entry name" value="MFS_dom"/>
</dbReference>
<dbReference type="InterPro" id="IPR010290">
    <property type="entry name" value="TM_effector"/>
</dbReference>
<evidence type="ECO:0000256" key="4">
    <source>
        <dbReference type="ARBA" id="ARBA00022692"/>
    </source>
</evidence>
<dbReference type="PANTHER" id="PTHR23513">
    <property type="entry name" value="INTEGRAL MEMBRANE EFFLUX PROTEIN-RELATED"/>
    <property type="match status" value="1"/>
</dbReference>
<dbReference type="SUPFAM" id="SSF103473">
    <property type="entry name" value="MFS general substrate transporter"/>
    <property type="match status" value="1"/>
</dbReference>
<keyword evidence="4 8" id="KW-0812">Transmembrane</keyword>
<dbReference type="Pfam" id="PF05977">
    <property type="entry name" value="MFS_3"/>
    <property type="match status" value="1"/>
</dbReference>
<evidence type="ECO:0000259" key="9">
    <source>
        <dbReference type="PROSITE" id="PS50850"/>
    </source>
</evidence>
<evidence type="ECO:0000256" key="1">
    <source>
        <dbReference type="ARBA" id="ARBA00004651"/>
    </source>
</evidence>
<feature type="compositionally biased region" description="Basic and acidic residues" evidence="7">
    <location>
        <begin position="1"/>
        <end position="20"/>
    </location>
</feature>
<dbReference type="InterPro" id="IPR036259">
    <property type="entry name" value="MFS_trans_sf"/>
</dbReference>
<evidence type="ECO:0000256" key="8">
    <source>
        <dbReference type="SAM" id="Phobius"/>
    </source>
</evidence>
<feature type="region of interest" description="Disordered" evidence="7">
    <location>
        <begin position="215"/>
        <end position="234"/>
    </location>
</feature>
<organism evidence="10">
    <name type="scientific">uncultured Thermomicrobiales bacterium</name>
    <dbReference type="NCBI Taxonomy" id="1645740"/>
    <lineage>
        <taxon>Bacteria</taxon>
        <taxon>Pseudomonadati</taxon>
        <taxon>Thermomicrobiota</taxon>
        <taxon>Thermomicrobia</taxon>
        <taxon>Thermomicrobiales</taxon>
        <taxon>environmental samples</taxon>
    </lineage>
</organism>
<evidence type="ECO:0000256" key="6">
    <source>
        <dbReference type="ARBA" id="ARBA00023136"/>
    </source>
</evidence>
<feature type="transmembrane region" description="Helical" evidence="8">
    <location>
        <begin position="130"/>
        <end position="150"/>
    </location>
</feature>
<proteinExistence type="predicted"/>
<evidence type="ECO:0000256" key="5">
    <source>
        <dbReference type="ARBA" id="ARBA00022989"/>
    </source>
</evidence>
<dbReference type="AlphaFoldDB" id="A0A6J4VAM6"/>
<dbReference type="PROSITE" id="PS50850">
    <property type="entry name" value="MFS"/>
    <property type="match status" value="1"/>
</dbReference>
<dbReference type="GO" id="GO:0005886">
    <property type="term" value="C:plasma membrane"/>
    <property type="evidence" value="ECO:0007669"/>
    <property type="project" value="UniProtKB-SubCell"/>
</dbReference>
<evidence type="ECO:0000256" key="3">
    <source>
        <dbReference type="ARBA" id="ARBA00022475"/>
    </source>
</evidence>
<feature type="transmembrane region" description="Helical" evidence="8">
    <location>
        <begin position="100"/>
        <end position="124"/>
    </location>
</feature>
<feature type="non-terminal residue" evidence="10">
    <location>
        <position position="234"/>
    </location>
</feature>
<dbReference type="Gene3D" id="1.20.1250.20">
    <property type="entry name" value="MFS general substrate transporter like domains"/>
    <property type="match status" value="1"/>
</dbReference>
<keyword evidence="2" id="KW-0813">Transport</keyword>
<evidence type="ECO:0000256" key="7">
    <source>
        <dbReference type="SAM" id="MobiDB-lite"/>
    </source>
</evidence>
<feature type="transmembrane region" description="Helical" evidence="8">
    <location>
        <begin position="37"/>
        <end position="61"/>
    </location>
</feature>
<feature type="transmembrane region" description="Helical" evidence="8">
    <location>
        <begin position="67"/>
        <end position="88"/>
    </location>
</feature>
<accession>A0A6J4VAM6</accession>
<keyword evidence="5 8" id="KW-1133">Transmembrane helix</keyword>
<keyword evidence="6 8" id="KW-0472">Membrane</keyword>
<keyword evidence="3" id="KW-1003">Cell membrane</keyword>
<protein>
    <submittedName>
        <fullName evidence="10">Uncharacterized MFS-type transporter</fullName>
    </submittedName>
</protein>
<dbReference type="PANTHER" id="PTHR23513:SF11">
    <property type="entry name" value="STAPHYLOFERRIN A TRANSPORTER"/>
    <property type="match status" value="1"/>
</dbReference>